<dbReference type="AlphaFoldDB" id="A0A1T5BX14"/>
<keyword evidence="2" id="KW-1133">Transmembrane helix</keyword>
<keyword evidence="2" id="KW-0812">Transmembrane</keyword>
<dbReference type="Gene3D" id="3.40.50.80">
    <property type="entry name" value="Nucleotide-binding domain of ferredoxin-NADP reductase (FNR) module"/>
    <property type="match status" value="1"/>
</dbReference>
<keyword evidence="5" id="KW-1185">Reference proteome</keyword>
<evidence type="ECO:0000256" key="1">
    <source>
        <dbReference type="ARBA" id="ARBA00022630"/>
    </source>
</evidence>
<evidence type="ECO:0000256" key="2">
    <source>
        <dbReference type="SAM" id="Phobius"/>
    </source>
</evidence>
<dbReference type="GO" id="GO:0010181">
    <property type="term" value="F:FMN binding"/>
    <property type="evidence" value="ECO:0007669"/>
    <property type="project" value="InterPro"/>
</dbReference>
<dbReference type="RefSeq" id="WP_082213246.1">
    <property type="nucleotide sequence ID" value="NZ_FUZA01000001.1"/>
</dbReference>
<organism evidence="4 5">
    <name type="scientific">Dyadobacter psychrophilus</name>
    <dbReference type="NCBI Taxonomy" id="651661"/>
    <lineage>
        <taxon>Bacteria</taxon>
        <taxon>Pseudomonadati</taxon>
        <taxon>Bacteroidota</taxon>
        <taxon>Cytophagia</taxon>
        <taxon>Cytophagales</taxon>
        <taxon>Spirosomataceae</taxon>
        <taxon>Dyadobacter</taxon>
    </lineage>
</organism>
<dbReference type="InterPro" id="IPR029039">
    <property type="entry name" value="Flavoprotein-like_sf"/>
</dbReference>
<feature type="transmembrane region" description="Helical" evidence="2">
    <location>
        <begin position="130"/>
        <end position="151"/>
    </location>
</feature>
<name>A0A1T5BX14_9BACT</name>
<dbReference type="Pfam" id="PF03929">
    <property type="entry name" value="PepSY_TM"/>
    <property type="match status" value="1"/>
</dbReference>
<evidence type="ECO:0000313" key="5">
    <source>
        <dbReference type="Proteomes" id="UP000190897"/>
    </source>
</evidence>
<dbReference type="PROSITE" id="PS50902">
    <property type="entry name" value="FLAVODOXIN_LIKE"/>
    <property type="match status" value="1"/>
</dbReference>
<dbReference type="Pfam" id="PF00258">
    <property type="entry name" value="Flavodoxin_1"/>
    <property type="match status" value="1"/>
</dbReference>
<dbReference type="SUPFAM" id="SSF52218">
    <property type="entry name" value="Flavoproteins"/>
    <property type="match status" value="1"/>
</dbReference>
<proteinExistence type="predicted"/>
<dbReference type="PRINTS" id="PR00371">
    <property type="entry name" value="FPNCR"/>
</dbReference>
<dbReference type="InterPro" id="IPR001709">
    <property type="entry name" value="Flavoprot_Pyr_Nucl_cyt_Rdtase"/>
</dbReference>
<dbReference type="InterPro" id="IPR001433">
    <property type="entry name" value="OxRdtase_FAD/NAD-bd"/>
</dbReference>
<dbReference type="GO" id="GO:0050660">
    <property type="term" value="F:flavin adenine dinucleotide binding"/>
    <property type="evidence" value="ECO:0007669"/>
    <property type="project" value="TreeGrafter"/>
</dbReference>
<dbReference type="GO" id="GO:0003958">
    <property type="term" value="F:NADPH-hemoprotein reductase activity"/>
    <property type="evidence" value="ECO:0007669"/>
    <property type="project" value="UniProtKB-EC"/>
</dbReference>
<dbReference type="GO" id="GO:0005829">
    <property type="term" value="C:cytosol"/>
    <property type="evidence" value="ECO:0007669"/>
    <property type="project" value="TreeGrafter"/>
</dbReference>
<dbReference type="EMBL" id="FUZA01000001">
    <property type="protein sequence ID" value="SKB51922.1"/>
    <property type="molecule type" value="Genomic_DNA"/>
</dbReference>
<dbReference type="OrthoDB" id="9789468at2"/>
<dbReference type="Proteomes" id="UP000190897">
    <property type="component" value="Unassembled WGS sequence"/>
</dbReference>
<feature type="domain" description="Flavodoxin-like" evidence="3">
    <location>
        <begin position="341"/>
        <end position="480"/>
    </location>
</feature>
<dbReference type="InterPro" id="IPR039261">
    <property type="entry name" value="FNR_nucleotide-bd"/>
</dbReference>
<accession>A0A1T5BX14</accession>
<dbReference type="InterPro" id="IPR017938">
    <property type="entry name" value="Riboflavin_synthase-like_b-brl"/>
</dbReference>
<dbReference type="InterPro" id="IPR005625">
    <property type="entry name" value="PepSY-ass_TM"/>
</dbReference>
<gene>
    <name evidence="4" type="ORF">SAMN05660293_00690</name>
</gene>
<reference evidence="5" key="1">
    <citation type="submission" date="2017-02" db="EMBL/GenBank/DDBJ databases">
        <authorList>
            <person name="Varghese N."/>
            <person name="Submissions S."/>
        </authorList>
    </citation>
    <scope>NUCLEOTIDE SEQUENCE [LARGE SCALE GENOMIC DNA]</scope>
    <source>
        <strain evidence="5">DSM 22270</strain>
    </source>
</reference>
<keyword evidence="1" id="KW-0285">Flavoprotein</keyword>
<dbReference type="SUPFAM" id="SSF63380">
    <property type="entry name" value="Riboflavin synthase domain-like"/>
    <property type="match status" value="1"/>
</dbReference>
<dbReference type="SUPFAM" id="SSF52343">
    <property type="entry name" value="Ferredoxin reductase-like, C-terminal NADP-linked domain"/>
    <property type="match status" value="1"/>
</dbReference>
<sequence length="731" mass="81718">MTISIWRYSHLALAVSSFLLLTLASVTGIILAFQPLSEKVLPYRTDNFNETTLAQTLPVLRKLYPEISELTVDKNQFVQIKGSDAEGKKLQAYIDPQTGRILGYPAPKSEFFEWVTALHRSLFIHETGRFLIGLTAFLLLLITISGTMLIIQRQRGLRRFFTRIVRDNFAQYYHVVLGRLSLIPIFIIALSGTYLSLARFGIIESPKVSAEVDFDAIKSEPVKNPADFEIFKKVTLSEIQTVEFPFSEDPEDYYTLKLNDREVTVNQITGDILSEVNYPTAAMLTELNLDLHTGRTNAIWAVILAVASGNILFFIYSGFAMTFKRRANRVKNKYTARESEFIILVGSENGSTFGFANAVHKQLIAGGKSAFVTELNNYQVFPKASNMIVMAATYGLGNPPTNAVRFAAQLEKHQQPNPIRFSVVGFGSHGYPDFCKFAFEVDNLFAKQKWAIPSLEIHTVNDKSPDEFGQWAASWAQQAGVELAVSADSLAARQEPLQELTVVRKTTVSAAGESFLISFRANERTNFTSGDLLAIYPANDHRERLYSIGKVGNNIQLSVKLHEGGLGSDYLYRLNAESVISTRIVGNEHFHFPEKATSVIMISNGTGIAPFLGMIDQRNLNANCRLYCGFRDQASFSIYKSAIDNNLNDKKLASLHIAYSREGERQYVRDLLARDEVFVADTLQNNGVIMLCGSLSMQNNVIALLDDICQARLGKNISYYQSHGQVLMDCY</sequence>
<dbReference type="Gene3D" id="3.40.50.360">
    <property type="match status" value="1"/>
</dbReference>
<dbReference type="InterPro" id="IPR008254">
    <property type="entry name" value="Flavodoxin/NO_synth"/>
</dbReference>
<evidence type="ECO:0000259" key="3">
    <source>
        <dbReference type="PROSITE" id="PS50902"/>
    </source>
</evidence>
<dbReference type="PANTHER" id="PTHR19384">
    <property type="entry name" value="NITRIC OXIDE SYNTHASE-RELATED"/>
    <property type="match status" value="1"/>
</dbReference>
<dbReference type="Pfam" id="PF00175">
    <property type="entry name" value="NAD_binding_1"/>
    <property type="match status" value="1"/>
</dbReference>
<protein>
    <submittedName>
        <fullName evidence="4">Sulfite reductase (NADPH) flavoprotein alpha-component</fullName>
    </submittedName>
</protein>
<evidence type="ECO:0000313" key="4">
    <source>
        <dbReference type="EMBL" id="SKB51922.1"/>
    </source>
</evidence>
<keyword evidence="2" id="KW-0472">Membrane</keyword>
<dbReference type="STRING" id="651661.SAMN05660293_00690"/>
<feature type="transmembrane region" description="Helical" evidence="2">
    <location>
        <begin position="172"/>
        <end position="197"/>
    </location>
</feature>
<feature type="transmembrane region" description="Helical" evidence="2">
    <location>
        <begin position="298"/>
        <end position="323"/>
    </location>
</feature>